<dbReference type="Proteomes" id="UP000054018">
    <property type="component" value="Unassembled WGS sequence"/>
</dbReference>
<feature type="non-terminal residue" evidence="1">
    <location>
        <position position="1"/>
    </location>
</feature>
<dbReference type="EMBL" id="KN833974">
    <property type="protein sequence ID" value="KIK13792.1"/>
    <property type="molecule type" value="Genomic_DNA"/>
</dbReference>
<accession>A0A0C9YU29</accession>
<gene>
    <name evidence="1" type="ORF">PISMIDRAFT_75437</name>
</gene>
<organism evidence="1 2">
    <name type="scientific">Pisolithus microcarpus 441</name>
    <dbReference type="NCBI Taxonomy" id="765257"/>
    <lineage>
        <taxon>Eukaryota</taxon>
        <taxon>Fungi</taxon>
        <taxon>Dikarya</taxon>
        <taxon>Basidiomycota</taxon>
        <taxon>Agaricomycotina</taxon>
        <taxon>Agaricomycetes</taxon>
        <taxon>Agaricomycetidae</taxon>
        <taxon>Boletales</taxon>
        <taxon>Sclerodermatineae</taxon>
        <taxon>Pisolithaceae</taxon>
        <taxon>Pisolithus</taxon>
    </lineage>
</organism>
<proteinExistence type="predicted"/>
<reference evidence="1 2" key="1">
    <citation type="submission" date="2014-04" db="EMBL/GenBank/DDBJ databases">
        <authorList>
            <consortium name="DOE Joint Genome Institute"/>
            <person name="Kuo A."/>
            <person name="Kohler A."/>
            <person name="Costa M.D."/>
            <person name="Nagy L.G."/>
            <person name="Floudas D."/>
            <person name="Copeland A."/>
            <person name="Barry K.W."/>
            <person name="Cichocki N."/>
            <person name="Veneault-Fourrey C."/>
            <person name="LaButti K."/>
            <person name="Lindquist E.A."/>
            <person name="Lipzen A."/>
            <person name="Lundell T."/>
            <person name="Morin E."/>
            <person name="Murat C."/>
            <person name="Sun H."/>
            <person name="Tunlid A."/>
            <person name="Henrissat B."/>
            <person name="Grigoriev I.V."/>
            <person name="Hibbett D.S."/>
            <person name="Martin F."/>
            <person name="Nordberg H.P."/>
            <person name="Cantor M.N."/>
            <person name="Hua S.X."/>
        </authorList>
    </citation>
    <scope>NUCLEOTIDE SEQUENCE [LARGE SCALE GENOMIC DNA]</scope>
    <source>
        <strain evidence="1 2">441</strain>
    </source>
</reference>
<protein>
    <submittedName>
        <fullName evidence="1">Uncharacterized protein</fullName>
    </submittedName>
</protein>
<sequence>YHFPKPTLFANVASLQHKKTYLLNWLATRPLWISRVDVCPPSKFPSPQMWRDFLNTISISTEQPSSTYSAASKSAVRDILGDDIVHLAQGLAGAPEAITWHGMEVQVASLSDPPLQFMRSLLWELYELIFHYELLALDRVLAAHLWTSDESRITRQTLLYSIFPGESGLVMWSEPLPQGPQQLGLCASNMQVALPFLNNFRELLSAWPGAPPRLHTPAELDGQGNALVYKYFSLACQFYVQTAFIYLGHQPSLPH</sequence>
<dbReference type="OrthoDB" id="2634326at2759"/>
<feature type="non-terminal residue" evidence="1">
    <location>
        <position position="255"/>
    </location>
</feature>
<evidence type="ECO:0000313" key="1">
    <source>
        <dbReference type="EMBL" id="KIK13792.1"/>
    </source>
</evidence>
<keyword evidence="2" id="KW-1185">Reference proteome</keyword>
<evidence type="ECO:0000313" key="2">
    <source>
        <dbReference type="Proteomes" id="UP000054018"/>
    </source>
</evidence>
<dbReference type="AlphaFoldDB" id="A0A0C9YU29"/>
<name>A0A0C9YU29_9AGAM</name>
<dbReference type="HOGENOM" id="CLU_046162_0_0_1"/>
<reference evidence="2" key="2">
    <citation type="submission" date="2015-01" db="EMBL/GenBank/DDBJ databases">
        <title>Evolutionary Origins and Diversification of the Mycorrhizal Mutualists.</title>
        <authorList>
            <consortium name="DOE Joint Genome Institute"/>
            <consortium name="Mycorrhizal Genomics Consortium"/>
            <person name="Kohler A."/>
            <person name="Kuo A."/>
            <person name="Nagy L.G."/>
            <person name="Floudas D."/>
            <person name="Copeland A."/>
            <person name="Barry K.W."/>
            <person name="Cichocki N."/>
            <person name="Veneault-Fourrey C."/>
            <person name="LaButti K."/>
            <person name="Lindquist E.A."/>
            <person name="Lipzen A."/>
            <person name="Lundell T."/>
            <person name="Morin E."/>
            <person name="Murat C."/>
            <person name="Riley R."/>
            <person name="Ohm R."/>
            <person name="Sun H."/>
            <person name="Tunlid A."/>
            <person name="Henrissat B."/>
            <person name="Grigoriev I.V."/>
            <person name="Hibbett D.S."/>
            <person name="Martin F."/>
        </authorList>
    </citation>
    <scope>NUCLEOTIDE SEQUENCE [LARGE SCALE GENOMIC DNA]</scope>
    <source>
        <strain evidence="2">441</strain>
    </source>
</reference>